<feature type="compositionally biased region" description="Low complexity" evidence="1">
    <location>
        <begin position="327"/>
        <end position="366"/>
    </location>
</feature>
<feature type="chain" id="PRO_5007294456" evidence="2">
    <location>
        <begin position="17"/>
        <end position="476"/>
    </location>
</feature>
<reference evidence="3 4" key="1">
    <citation type="journal article" date="2015" name="Genome Biol. Evol.">
        <title>Phylogenomic analyses indicate that early fungi evolved digesting cell walls of algal ancestors of land plants.</title>
        <authorList>
            <person name="Chang Y."/>
            <person name="Wang S."/>
            <person name="Sekimoto S."/>
            <person name="Aerts A.L."/>
            <person name="Choi C."/>
            <person name="Clum A."/>
            <person name="LaButti K.M."/>
            <person name="Lindquist E.A."/>
            <person name="Yee Ngan C."/>
            <person name="Ohm R.A."/>
            <person name="Salamov A.A."/>
            <person name="Grigoriev I.V."/>
            <person name="Spatafora J.W."/>
            <person name="Berbee M.L."/>
        </authorList>
    </citation>
    <scope>NUCLEOTIDE SEQUENCE [LARGE SCALE GENOMIC DNA]</scope>
    <source>
        <strain evidence="3 4">NRRL 28638</strain>
    </source>
</reference>
<feature type="compositionally biased region" description="Low complexity" evidence="1">
    <location>
        <begin position="152"/>
        <end position="185"/>
    </location>
</feature>
<feature type="compositionally biased region" description="Polar residues" evidence="1">
    <location>
        <begin position="190"/>
        <end position="199"/>
    </location>
</feature>
<gene>
    <name evidence="3" type="ORF">CONCODRAFT_70801</name>
</gene>
<dbReference type="Proteomes" id="UP000070444">
    <property type="component" value="Unassembled WGS sequence"/>
</dbReference>
<proteinExistence type="predicted"/>
<feature type="compositionally biased region" description="Polar residues" evidence="1">
    <location>
        <begin position="367"/>
        <end position="393"/>
    </location>
</feature>
<feature type="compositionally biased region" description="Low complexity" evidence="1">
    <location>
        <begin position="398"/>
        <end position="417"/>
    </location>
</feature>
<sequence length="476" mass="51247">MRNDILLIGLIPLISALPQLSYKYTAAHREGNGLLSNFTSSSEQEEVSNHQSNAKTNAVMADNQLANQIASLQTPSGAGVIPSQATTELQMKMQKAFQDFANAVAQIASDAQLQASQLTVNPNAFAPPAIAATPQQTPQAQPQPQPQPQPQSQPDANAQPSSEPNPQPSQEEAPQAESEAPAPTEENSEQPSPAGSTRSLLDDLMASTDDNGSEVSSSDNYQFQFQSSPLPAYNPVYVKYDYPTVYDVSSVPAYSYYTAAYPAAYSVASYNGYADPSIYHNLARSKPSADPLQAASTSSSVNHSQKLASSSVKPKSKELPDVSTIHSSQEIKSLGSSSSSSSSHQQQKLSAASTKPKPEAIPAKPATSQKNSLQASSIHPQQASPLAQESQFKASIVSEQSSTIPSQSPSAPSSPSQLDKVLTQIETEAAPMLKRRERFNNMADHRVVIKDKFSDAQQFQEQQQKMRKTRKQHKLF</sequence>
<organism evidence="3 4">
    <name type="scientific">Conidiobolus coronatus (strain ATCC 28846 / CBS 209.66 / NRRL 28638)</name>
    <name type="common">Delacroixia coronata</name>
    <dbReference type="NCBI Taxonomy" id="796925"/>
    <lineage>
        <taxon>Eukaryota</taxon>
        <taxon>Fungi</taxon>
        <taxon>Fungi incertae sedis</taxon>
        <taxon>Zoopagomycota</taxon>
        <taxon>Entomophthoromycotina</taxon>
        <taxon>Entomophthoromycetes</taxon>
        <taxon>Entomophthorales</taxon>
        <taxon>Ancylistaceae</taxon>
        <taxon>Conidiobolus</taxon>
    </lineage>
</organism>
<evidence type="ECO:0000313" key="4">
    <source>
        <dbReference type="Proteomes" id="UP000070444"/>
    </source>
</evidence>
<evidence type="ECO:0000313" key="3">
    <source>
        <dbReference type="EMBL" id="KXN70269.1"/>
    </source>
</evidence>
<evidence type="ECO:0000256" key="2">
    <source>
        <dbReference type="SAM" id="SignalP"/>
    </source>
</evidence>
<name>A0A137P5N4_CONC2</name>
<accession>A0A137P5N4</accession>
<feature type="compositionally biased region" description="Pro residues" evidence="1">
    <location>
        <begin position="141"/>
        <end position="151"/>
    </location>
</feature>
<feature type="compositionally biased region" description="Polar residues" evidence="1">
    <location>
        <begin position="294"/>
        <end position="313"/>
    </location>
</feature>
<dbReference type="EMBL" id="KQ964507">
    <property type="protein sequence ID" value="KXN70269.1"/>
    <property type="molecule type" value="Genomic_DNA"/>
</dbReference>
<feature type="signal peptide" evidence="2">
    <location>
        <begin position="1"/>
        <end position="16"/>
    </location>
</feature>
<feature type="compositionally biased region" description="Polar residues" evidence="1">
    <location>
        <begin position="208"/>
        <end position="220"/>
    </location>
</feature>
<protein>
    <submittedName>
        <fullName evidence="3">Uncharacterized protein</fullName>
    </submittedName>
</protein>
<keyword evidence="4" id="KW-1185">Reference proteome</keyword>
<feature type="region of interest" description="Disordered" evidence="1">
    <location>
        <begin position="288"/>
        <end position="420"/>
    </location>
</feature>
<dbReference type="AlphaFoldDB" id="A0A137P5N4"/>
<keyword evidence="2" id="KW-0732">Signal</keyword>
<feature type="region of interest" description="Disordered" evidence="1">
    <location>
        <begin position="133"/>
        <end position="220"/>
    </location>
</feature>
<evidence type="ECO:0000256" key="1">
    <source>
        <dbReference type="SAM" id="MobiDB-lite"/>
    </source>
</evidence>